<organism evidence="7 8">
    <name type="scientific">Rotaria sordida</name>
    <dbReference type="NCBI Taxonomy" id="392033"/>
    <lineage>
        <taxon>Eukaryota</taxon>
        <taxon>Metazoa</taxon>
        <taxon>Spiralia</taxon>
        <taxon>Gnathifera</taxon>
        <taxon>Rotifera</taxon>
        <taxon>Eurotatoria</taxon>
        <taxon>Bdelloidea</taxon>
        <taxon>Philodinida</taxon>
        <taxon>Philodinidae</taxon>
        <taxon>Rotaria</taxon>
    </lineage>
</organism>
<accession>A0A818TKY5</accession>
<feature type="domain" description="G-protein coupled receptors family 1 profile" evidence="6">
    <location>
        <begin position="39"/>
        <end position="206"/>
    </location>
</feature>
<evidence type="ECO:0000256" key="4">
    <source>
        <dbReference type="ARBA" id="ARBA00023136"/>
    </source>
</evidence>
<feature type="transmembrane region" description="Helical" evidence="5">
    <location>
        <begin position="182"/>
        <end position="205"/>
    </location>
</feature>
<keyword evidence="2 5" id="KW-0812">Transmembrane</keyword>
<feature type="transmembrane region" description="Helical" evidence="5">
    <location>
        <begin position="138"/>
        <end position="161"/>
    </location>
</feature>
<dbReference type="InterPro" id="IPR017452">
    <property type="entry name" value="GPCR_Rhodpsn_7TM"/>
</dbReference>
<keyword evidence="3 5" id="KW-1133">Transmembrane helix</keyword>
<evidence type="ECO:0000313" key="7">
    <source>
        <dbReference type="EMBL" id="CAF3685336.1"/>
    </source>
</evidence>
<feature type="transmembrane region" description="Helical" evidence="5">
    <location>
        <begin position="58"/>
        <end position="85"/>
    </location>
</feature>
<evidence type="ECO:0000256" key="2">
    <source>
        <dbReference type="ARBA" id="ARBA00022692"/>
    </source>
</evidence>
<evidence type="ECO:0000313" key="8">
    <source>
        <dbReference type="Proteomes" id="UP000663823"/>
    </source>
</evidence>
<name>A0A818TKY5_9BILA</name>
<evidence type="ECO:0000256" key="3">
    <source>
        <dbReference type="ARBA" id="ARBA00022989"/>
    </source>
</evidence>
<evidence type="ECO:0000256" key="5">
    <source>
        <dbReference type="SAM" id="Phobius"/>
    </source>
</evidence>
<feature type="transmembrane region" description="Helical" evidence="5">
    <location>
        <begin position="97"/>
        <end position="118"/>
    </location>
</feature>
<comment type="caution">
    <text evidence="7">The sequence shown here is derived from an EMBL/GenBank/DDBJ whole genome shotgun (WGS) entry which is preliminary data.</text>
</comment>
<comment type="subcellular location">
    <subcellularLocation>
        <location evidence="1">Membrane</location>
    </subcellularLocation>
</comment>
<reference evidence="7" key="1">
    <citation type="submission" date="2021-02" db="EMBL/GenBank/DDBJ databases">
        <authorList>
            <person name="Nowell W R."/>
        </authorList>
    </citation>
    <scope>NUCLEOTIDE SEQUENCE</scope>
</reference>
<keyword evidence="4 5" id="KW-0472">Membrane</keyword>
<dbReference type="GO" id="GO:0016020">
    <property type="term" value="C:membrane"/>
    <property type="evidence" value="ECO:0007669"/>
    <property type="project" value="UniProtKB-SubCell"/>
</dbReference>
<evidence type="ECO:0000259" key="6">
    <source>
        <dbReference type="PROSITE" id="PS50262"/>
    </source>
</evidence>
<gene>
    <name evidence="7" type="ORF">OTI717_LOCUS11504</name>
</gene>
<proteinExistence type="predicted"/>
<protein>
    <recommendedName>
        <fullName evidence="6">G-protein coupled receptors family 1 profile domain-containing protein</fullName>
    </recommendedName>
</protein>
<dbReference type="AlphaFoldDB" id="A0A818TKY5"/>
<dbReference type="SUPFAM" id="SSF81321">
    <property type="entry name" value="Family A G protein-coupled receptor-like"/>
    <property type="match status" value="1"/>
</dbReference>
<dbReference type="Proteomes" id="UP000663823">
    <property type="component" value="Unassembled WGS sequence"/>
</dbReference>
<sequence length="206" mass="23452">MSASMSIDILSQRSLKWQVALETIYVGLSTLQFLMATICNLPTIETLLQKKIRSTSLGVYLIIFSVASLIGMILLYFRIIVTLFFNEELDKNSLIHCRIITTILNFTFMLCVWTGAFVSIERVLIQLYKYSLYRSRKYVVVISVLLILLTAAPNITTFIGCQSAAHPIVPNMRLCKFRQLPAYLNLDLHFLYVLVLVSILLGTVFL</sequence>
<dbReference type="PROSITE" id="PS50262">
    <property type="entry name" value="G_PROTEIN_RECEP_F1_2"/>
    <property type="match status" value="1"/>
</dbReference>
<evidence type="ECO:0000256" key="1">
    <source>
        <dbReference type="ARBA" id="ARBA00004370"/>
    </source>
</evidence>
<dbReference type="Gene3D" id="1.20.1070.10">
    <property type="entry name" value="Rhodopsin 7-helix transmembrane proteins"/>
    <property type="match status" value="1"/>
</dbReference>
<dbReference type="EMBL" id="CAJOAX010001097">
    <property type="protein sequence ID" value="CAF3685336.1"/>
    <property type="molecule type" value="Genomic_DNA"/>
</dbReference>